<dbReference type="SUPFAM" id="SSF54518">
    <property type="entry name" value="Tubby C-terminal domain-like"/>
    <property type="match status" value="1"/>
</dbReference>
<comment type="caution">
    <text evidence="4">The sequence shown here is derived from an EMBL/GenBank/DDBJ whole genome shotgun (WGS) entry which is preliminary data.</text>
</comment>
<dbReference type="PRINTS" id="PR01573">
    <property type="entry name" value="SUPERTUBBY"/>
</dbReference>
<name>A0A817QVT0_9BILA</name>
<sequence>MPRPIIPNPWQIGDSDSDGEINNGYDAFMSLPPKPTKSNTLARRSEPILPDWHPIDDEIKNKGKFGITKTTPLFEKGPSSHKPVFSGFRDLKQSLPSSHTNLRSMSEHKTPLPLPTLSSLDPISSIEQDLTKFIYMNIPEDHSSFIHCTLRRDKTGIQKGFFPTFYLYIHRPDNGKKIFLLAARKVPKISSLAEYLITTDIETLSEKSGGNGCVGKLRENNLKGTAYTLYDNGKSPNKVNKSNANKKHGLRRELISVFYNTNLFGLKGPRQINAVIPEIGYDIQPTKYEDTILDLWRDRRLSYLIQLRNREPTPNEGKKGHTLQFIGYDEIQSSVKNFQIIVENKDHEEQIVMQFGRTGDNTFLLDYRYPLSAIQAFGIALSAFDSGISRE</sequence>
<evidence type="ECO:0000259" key="3">
    <source>
        <dbReference type="Pfam" id="PF01167"/>
    </source>
</evidence>
<dbReference type="EMBL" id="CAJNYD010000074">
    <property type="protein sequence ID" value="CAF3211273.1"/>
    <property type="molecule type" value="Genomic_DNA"/>
</dbReference>
<feature type="domain" description="Tubby C-terminal" evidence="3">
    <location>
        <begin position="141"/>
        <end position="386"/>
    </location>
</feature>
<dbReference type="AlphaFoldDB" id="A0A817QVT0"/>
<dbReference type="InterPro" id="IPR025659">
    <property type="entry name" value="Tubby-like_C"/>
</dbReference>
<dbReference type="Proteomes" id="UP000663833">
    <property type="component" value="Unassembled WGS sequence"/>
</dbReference>
<dbReference type="PANTHER" id="PTHR16517">
    <property type="entry name" value="TUBBY-RELATED"/>
    <property type="match status" value="1"/>
</dbReference>
<dbReference type="Pfam" id="PF01167">
    <property type="entry name" value="Tub"/>
    <property type="match status" value="1"/>
</dbReference>
<dbReference type="PANTHER" id="PTHR16517:SF7">
    <property type="entry name" value="PROTEIN KING TUBBY"/>
    <property type="match status" value="1"/>
</dbReference>
<feature type="region of interest" description="Disordered" evidence="2">
    <location>
        <begin position="1"/>
        <end position="55"/>
    </location>
</feature>
<dbReference type="GO" id="GO:0005929">
    <property type="term" value="C:cilium"/>
    <property type="evidence" value="ECO:0007669"/>
    <property type="project" value="TreeGrafter"/>
</dbReference>
<dbReference type="GO" id="GO:0061512">
    <property type="term" value="P:protein localization to cilium"/>
    <property type="evidence" value="ECO:0007669"/>
    <property type="project" value="TreeGrafter"/>
</dbReference>
<evidence type="ECO:0000256" key="1">
    <source>
        <dbReference type="ARBA" id="ARBA00007129"/>
    </source>
</evidence>
<comment type="similarity">
    <text evidence="1">Belongs to the TUB family.</text>
</comment>
<proteinExistence type="inferred from homology"/>
<gene>
    <name evidence="4" type="ORF">LUA448_LOCUS2782</name>
</gene>
<organism evidence="4 5">
    <name type="scientific">Rotaria socialis</name>
    <dbReference type="NCBI Taxonomy" id="392032"/>
    <lineage>
        <taxon>Eukaryota</taxon>
        <taxon>Metazoa</taxon>
        <taxon>Spiralia</taxon>
        <taxon>Gnathifera</taxon>
        <taxon>Rotifera</taxon>
        <taxon>Eurotatoria</taxon>
        <taxon>Bdelloidea</taxon>
        <taxon>Philodinida</taxon>
        <taxon>Philodinidae</taxon>
        <taxon>Rotaria</taxon>
    </lineage>
</organism>
<evidence type="ECO:0000313" key="4">
    <source>
        <dbReference type="EMBL" id="CAF3211273.1"/>
    </source>
</evidence>
<evidence type="ECO:0000313" key="5">
    <source>
        <dbReference type="Proteomes" id="UP000663833"/>
    </source>
</evidence>
<dbReference type="InterPro" id="IPR000007">
    <property type="entry name" value="Tubby_C"/>
</dbReference>
<accession>A0A817QVT0</accession>
<dbReference type="Gene3D" id="3.20.90.10">
    <property type="entry name" value="Tubby Protein, Chain A"/>
    <property type="match status" value="1"/>
</dbReference>
<evidence type="ECO:0000256" key="2">
    <source>
        <dbReference type="SAM" id="MobiDB-lite"/>
    </source>
</evidence>
<protein>
    <recommendedName>
        <fullName evidence="3">Tubby C-terminal domain-containing protein</fullName>
    </recommendedName>
</protein>
<reference evidence="4" key="1">
    <citation type="submission" date="2021-02" db="EMBL/GenBank/DDBJ databases">
        <authorList>
            <person name="Nowell W R."/>
        </authorList>
    </citation>
    <scope>NUCLEOTIDE SEQUENCE</scope>
</reference>